<dbReference type="InterPro" id="IPR002938">
    <property type="entry name" value="FAD-bd"/>
</dbReference>
<dbReference type="GO" id="GO:0004497">
    <property type="term" value="F:monooxygenase activity"/>
    <property type="evidence" value="ECO:0007669"/>
    <property type="project" value="UniProtKB-KW"/>
</dbReference>
<evidence type="ECO:0000313" key="6">
    <source>
        <dbReference type="EMBL" id="MBO2462645.1"/>
    </source>
</evidence>
<keyword evidence="1" id="KW-0285">Flavoprotein</keyword>
<dbReference type="PRINTS" id="PR00420">
    <property type="entry name" value="RNGMNOXGNASE"/>
</dbReference>
<evidence type="ECO:0000256" key="2">
    <source>
        <dbReference type="ARBA" id="ARBA00022827"/>
    </source>
</evidence>
<reference evidence="6 7" key="1">
    <citation type="submission" date="2021-03" db="EMBL/GenBank/DDBJ databases">
        <title>Actinomadura violae sp. nov., isolated from lichen in Thailand.</title>
        <authorList>
            <person name="Kanchanasin P."/>
            <person name="Saeng-In P."/>
            <person name="Phongsopitanun W."/>
            <person name="Yuki M."/>
            <person name="Kudo T."/>
            <person name="Ohkuma M."/>
            <person name="Tanasupawat S."/>
        </authorList>
    </citation>
    <scope>NUCLEOTIDE SEQUENCE [LARGE SCALE GENOMIC DNA]</scope>
    <source>
        <strain evidence="6 7">LCR2-06</strain>
    </source>
</reference>
<dbReference type="Gene3D" id="3.50.50.60">
    <property type="entry name" value="FAD/NAD(P)-binding domain"/>
    <property type="match status" value="1"/>
</dbReference>
<dbReference type="Pfam" id="PF01494">
    <property type="entry name" value="FAD_binding_3"/>
    <property type="match status" value="1"/>
</dbReference>
<keyword evidence="4 6" id="KW-0503">Monooxygenase</keyword>
<evidence type="ECO:0000256" key="4">
    <source>
        <dbReference type="ARBA" id="ARBA00023033"/>
    </source>
</evidence>
<evidence type="ECO:0000256" key="3">
    <source>
        <dbReference type="ARBA" id="ARBA00023002"/>
    </source>
</evidence>
<dbReference type="PANTHER" id="PTHR47178">
    <property type="entry name" value="MONOOXYGENASE, FAD-BINDING"/>
    <property type="match status" value="1"/>
</dbReference>
<evidence type="ECO:0000256" key="1">
    <source>
        <dbReference type="ARBA" id="ARBA00022630"/>
    </source>
</evidence>
<organism evidence="6 7">
    <name type="scientific">Actinomadura violacea</name>
    <dbReference type="NCBI Taxonomy" id="2819934"/>
    <lineage>
        <taxon>Bacteria</taxon>
        <taxon>Bacillati</taxon>
        <taxon>Actinomycetota</taxon>
        <taxon>Actinomycetes</taxon>
        <taxon>Streptosporangiales</taxon>
        <taxon>Thermomonosporaceae</taxon>
        <taxon>Actinomadura</taxon>
    </lineage>
</organism>
<sequence>MTDVAIIGAGTGGLCLAQGLRATGMRVTVFERHRSPADALHGYRVRIDPMGARALRALPPEVWEGFGSRAGRIGHEFGFLTEGLRELAVLDGGPSAEPHYSAERSMLREVLLTGLRDTVRFDACFERYERRPSGGIVCHFADGSEVVTDLLVGADGANSRVRAQYLPHARRTDVGMVSVVGRLELEAARRVLPDRLRIRPNSVVAPGGCGMFVAPHEPGDDAGYVMWAYGAGERRYPPDLAGLDGAELRDLVTGLTRSWHPALREMVRETDPTTVAAVPIRTSIPPAPWPTTNVTLLGDAIHSMTPLRGVGANMALNDAAILARELTGLAPGERPWAAVRRYEERMRAEGFRAVSESLRAARMFSSESRVRRVAFKTALRVLPAVPPLRRLLFAKLG</sequence>
<gene>
    <name evidence="6" type="ORF">J4709_34260</name>
</gene>
<dbReference type="SUPFAM" id="SSF51905">
    <property type="entry name" value="FAD/NAD(P)-binding domain"/>
    <property type="match status" value="1"/>
</dbReference>
<feature type="domain" description="FAD-binding" evidence="5">
    <location>
        <begin position="144"/>
        <end position="354"/>
    </location>
</feature>
<protein>
    <submittedName>
        <fullName evidence="6">FAD-dependent monooxygenase</fullName>
    </submittedName>
</protein>
<dbReference type="InterPro" id="IPR036188">
    <property type="entry name" value="FAD/NAD-bd_sf"/>
</dbReference>
<keyword evidence="3" id="KW-0560">Oxidoreductase</keyword>
<keyword evidence="2" id="KW-0274">FAD</keyword>
<dbReference type="EMBL" id="JAGEPF010000023">
    <property type="protein sequence ID" value="MBO2462645.1"/>
    <property type="molecule type" value="Genomic_DNA"/>
</dbReference>
<accession>A0ABS3S0W1</accession>
<name>A0ABS3S0W1_9ACTN</name>
<dbReference type="RefSeq" id="WP_208247102.1">
    <property type="nucleotide sequence ID" value="NZ_JAGEPF010000023.1"/>
</dbReference>
<proteinExistence type="predicted"/>
<keyword evidence="7" id="KW-1185">Reference proteome</keyword>
<evidence type="ECO:0000313" key="7">
    <source>
        <dbReference type="Proteomes" id="UP000680206"/>
    </source>
</evidence>
<dbReference type="PANTHER" id="PTHR47178:SF5">
    <property type="entry name" value="FAD-BINDING DOMAIN-CONTAINING PROTEIN"/>
    <property type="match status" value="1"/>
</dbReference>
<comment type="caution">
    <text evidence="6">The sequence shown here is derived from an EMBL/GenBank/DDBJ whole genome shotgun (WGS) entry which is preliminary data.</text>
</comment>
<dbReference type="Pfam" id="PF13450">
    <property type="entry name" value="NAD_binding_8"/>
    <property type="match status" value="1"/>
</dbReference>
<dbReference type="Proteomes" id="UP000680206">
    <property type="component" value="Unassembled WGS sequence"/>
</dbReference>
<evidence type="ECO:0000259" key="5">
    <source>
        <dbReference type="Pfam" id="PF01494"/>
    </source>
</evidence>